<feature type="compositionally biased region" description="Low complexity" evidence="5">
    <location>
        <begin position="40"/>
        <end position="51"/>
    </location>
</feature>
<proteinExistence type="inferred from homology"/>
<evidence type="ECO:0000313" key="8">
    <source>
        <dbReference type="RefSeq" id="XP_005095539.2"/>
    </source>
</evidence>
<evidence type="ECO:0000259" key="6">
    <source>
        <dbReference type="PROSITE" id="PS50255"/>
    </source>
</evidence>
<dbReference type="RefSeq" id="XP_005095539.2">
    <property type="nucleotide sequence ID" value="XM_005095482.2"/>
</dbReference>
<keyword evidence="1" id="KW-0349">Heme</keyword>
<dbReference type="InterPro" id="IPR036400">
    <property type="entry name" value="Cyt_B5-like_heme/steroid_sf"/>
</dbReference>
<feature type="domain" description="Cytochrome b5 heme-binding" evidence="6">
    <location>
        <begin position="60"/>
        <end position="136"/>
    </location>
</feature>
<dbReference type="Pfam" id="PF00173">
    <property type="entry name" value="Cyt-b5"/>
    <property type="match status" value="1"/>
</dbReference>
<evidence type="ECO:0000256" key="4">
    <source>
        <dbReference type="ARBA" id="ARBA00038168"/>
    </source>
</evidence>
<evidence type="ECO:0000313" key="7">
    <source>
        <dbReference type="Proteomes" id="UP000694888"/>
    </source>
</evidence>
<dbReference type="SUPFAM" id="SSF55856">
    <property type="entry name" value="Cytochrome b5-like heme/steroid binding domain"/>
    <property type="match status" value="1"/>
</dbReference>
<evidence type="ECO:0000256" key="2">
    <source>
        <dbReference type="ARBA" id="ARBA00022723"/>
    </source>
</evidence>
<gene>
    <name evidence="8" type="primary">LOC101845910</name>
</gene>
<feature type="compositionally biased region" description="Basic and acidic residues" evidence="5">
    <location>
        <begin position="52"/>
        <end position="61"/>
    </location>
</feature>
<dbReference type="InterPro" id="IPR050668">
    <property type="entry name" value="Cytochrome_b5"/>
</dbReference>
<accession>A0ABM0JK24</accession>
<organism evidence="7 8">
    <name type="scientific">Aplysia californica</name>
    <name type="common">California sea hare</name>
    <dbReference type="NCBI Taxonomy" id="6500"/>
    <lineage>
        <taxon>Eukaryota</taxon>
        <taxon>Metazoa</taxon>
        <taxon>Spiralia</taxon>
        <taxon>Lophotrochozoa</taxon>
        <taxon>Mollusca</taxon>
        <taxon>Gastropoda</taxon>
        <taxon>Heterobranchia</taxon>
        <taxon>Euthyneura</taxon>
        <taxon>Tectipleura</taxon>
        <taxon>Aplysiida</taxon>
        <taxon>Aplysioidea</taxon>
        <taxon>Aplysiidae</taxon>
        <taxon>Aplysia</taxon>
    </lineage>
</organism>
<evidence type="ECO:0000256" key="3">
    <source>
        <dbReference type="ARBA" id="ARBA00023004"/>
    </source>
</evidence>
<dbReference type="Proteomes" id="UP000694888">
    <property type="component" value="Unplaced"/>
</dbReference>
<evidence type="ECO:0000256" key="1">
    <source>
        <dbReference type="ARBA" id="ARBA00022617"/>
    </source>
</evidence>
<keyword evidence="7" id="KW-1185">Reference proteome</keyword>
<protein>
    <submittedName>
        <fullName evidence="8">Cytochrome b5</fullName>
    </submittedName>
</protein>
<keyword evidence="2" id="KW-0479">Metal-binding</keyword>
<dbReference type="PANTHER" id="PTHR19359">
    <property type="entry name" value="CYTOCHROME B5"/>
    <property type="match status" value="1"/>
</dbReference>
<keyword evidence="3" id="KW-0408">Iron</keyword>
<dbReference type="Gene3D" id="3.10.120.10">
    <property type="entry name" value="Cytochrome b5-like heme/steroid binding domain"/>
    <property type="match status" value="1"/>
</dbReference>
<dbReference type="PROSITE" id="PS50255">
    <property type="entry name" value="CYTOCHROME_B5_2"/>
    <property type="match status" value="1"/>
</dbReference>
<comment type="similarity">
    <text evidence="4">Belongs to the cytochrome b5 family.</text>
</comment>
<dbReference type="SMART" id="SM01117">
    <property type="entry name" value="Cyt-b5"/>
    <property type="match status" value="1"/>
</dbReference>
<dbReference type="GeneID" id="101845910"/>
<name>A0ABM0JK24_APLCA</name>
<evidence type="ECO:0000256" key="5">
    <source>
        <dbReference type="SAM" id="MobiDB-lite"/>
    </source>
</evidence>
<sequence length="147" mass="16566">MSSYVKSGLCLALAALQISPDNSRHDVLVEAKVSQKVVQPLSPSNDNNNNKPSHDDENAAPRYSRTEVAEHCHYDSCWIVVNNKVYDVTRFLRQHPGGDDIILEYAGFDATSVFIDKGHSRDAYEMLAEYFIGEVTEKDWLPEMNCT</sequence>
<reference evidence="8" key="1">
    <citation type="submission" date="2025-08" db="UniProtKB">
        <authorList>
            <consortium name="RefSeq"/>
        </authorList>
    </citation>
    <scope>IDENTIFICATION</scope>
</reference>
<dbReference type="InterPro" id="IPR001199">
    <property type="entry name" value="Cyt_B5-like_heme/steroid-bd"/>
</dbReference>
<feature type="region of interest" description="Disordered" evidence="5">
    <location>
        <begin position="38"/>
        <end position="61"/>
    </location>
</feature>
<dbReference type="PRINTS" id="PR00363">
    <property type="entry name" value="CYTOCHROMEB5"/>
</dbReference>